<reference evidence="3" key="1">
    <citation type="journal article" date="2017" name="Genome Biol.">
        <title>Comparative genomics reveals high biological diversity and specific adaptations in the industrially and medically important fungal genus Aspergillus.</title>
        <authorList>
            <person name="de Vries R.P."/>
            <person name="Riley R."/>
            <person name="Wiebenga A."/>
            <person name="Aguilar-Osorio G."/>
            <person name="Amillis S."/>
            <person name="Uchima C.A."/>
            <person name="Anderluh G."/>
            <person name="Asadollahi M."/>
            <person name="Askin M."/>
            <person name="Barry K."/>
            <person name="Battaglia E."/>
            <person name="Bayram O."/>
            <person name="Benocci T."/>
            <person name="Braus-Stromeyer S.A."/>
            <person name="Caldana C."/>
            <person name="Canovas D."/>
            <person name="Cerqueira G.C."/>
            <person name="Chen F."/>
            <person name="Chen W."/>
            <person name="Choi C."/>
            <person name="Clum A."/>
            <person name="Dos Santos R.A."/>
            <person name="Damasio A.R."/>
            <person name="Diallinas G."/>
            <person name="Emri T."/>
            <person name="Fekete E."/>
            <person name="Flipphi M."/>
            <person name="Freyberg S."/>
            <person name="Gallo A."/>
            <person name="Gournas C."/>
            <person name="Habgood R."/>
            <person name="Hainaut M."/>
            <person name="Harispe M.L."/>
            <person name="Henrissat B."/>
            <person name="Hilden K.S."/>
            <person name="Hope R."/>
            <person name="Hossain A."/>
            <person name="Karabika E."/>
            <person name="Karaffa L."/>
            <person name="Karanyi Z."/>
            <person name="Krasevec N."/>
            <person name="Kuo A."/>
            <person name="Kusch H."/>
            <person name="LaButti K."/>
            <person name="Lagendijk E.L."/>
            <person name="Lapidus A."/>
            <person name="Levasseur A."/>
            <person name="Lindquist E."/>
            <person name="Lipzen A."/>
            <person name="Logrieco A.F."/>
            <person name="MacCabe A."/>
            <person name="Maekelae M.R."/>
            <person name="Malavazi I."/>
            <person name="Melin P."/>
            <person name="Meyer V."/>
            <person name="Mielnichuk N."/>
            <person name="Miskei M."/>
            <person name="Molnar A.P."/>
            <person name="Mule G."/>
            <person name="Ngan C.Y."/>
            <person name="Orejas M."/>
            <person name="Orosz E."/>
            <person name="Ouedraogo J.P."/>
            <person name="Overkamp K.M."/>
            <person name="Park H.-S."/>
            <person name="Perrone G."/>
            <person name="Piumi F."/>
            <person name="Punt P.J."/>
            <person name="Ram A.F."/>
            <person name="Ramon A."/>
            <person name="Rauscher S."/>
            <person name="Record E."/>
            <person name="Riano-Pachon D.M."/>
            <person name="Robert V."/>
            <person name="Roehrig J."/>
            <person name="Ruller R."/>
            <person name="Salamov A."/>
            <person name="Salih N.S."/>
            <person name="Samson R.A."/>
            <person name="Sandor E."/>
            <person name="Sanguinetti M."/>
            <person name="Schuetze T."/>
            <person name="Sepcic K."/>
            <person name="Shelest E."/>
            <person name="Sherlock G."/>
            <person name="Sophianopoulou V."/>
            <person name="Squina F.M."/>
            <person name="Sun H."/>
            <person name="Susca A."/>
            <person name="Todd R.B."/>
            <person name="Tsang A."/>
            <person name="Unkles S.E."/>
            <person name="van de Wiele N."/>
            <person name="van Rossen-Uffink D."/>
            <person name="Oliveira J.V."/>
            <person name="Vesth T.C."/>
            <person name="Visser J."/>
            <person name="Yu J.-H."/>
            <person name="Zhou M."/>
            <person name="Andersen M.R."/>
            <person name="Archer D.B."/>
            <person name="Baker S.E."/>
            <person name="Benoit I."/>
            <person name="Brakhage A.A."/>
            <person name="Braus G.H."/>
            <person name="Fischer R."/>
            <person name="Frisvad J.C."/>
            <person name="Goldman G.H."/>
            <person name="Houbraken J."/>
            <person name="Oakley B."/>
            <person name="Pocsi I."/>
            <person name="Scazzocchio C."/>
            <person name="Seiboth B."/>
            <person name="vanKuyk P.A."/>
            <person name="Wortman J."/>
            <person name="Dyer P.S."/>
            <person name="Grigoriev I.V."/>
        </authorList>
    </citation>
    <scope>NUCLEOTIDE SEQUENCE [LARGE SCALE GENOMIC DNA]</scope>
    <source>
        <strain evidence="3">CBS 134.48</strain>
    </source>
</reference>
<name>A0A1L9MWV2_ASPTC</name>
<feature type="transmembrane region" description="Helical" evidence="1">
    <location>
        <begin position="56"/>
        <end position="75"/>
    </location>
</feature>
<keyword evidence="1" id="KW-0472">Membrane</keyword>
<evidence type="ECO:0000256" key="1">
    <source>
        <dbReference type="SAM" id="Phobius"/>
    </source>
</evidence>
<keyword evidence="3" id="KW-1185">Reference proteome</keyword>
<proteinExistence type="predicted"/>
<evidence type="ECO:0000313" key="3">
    <source>
        <dbReference type="Proteomes" id="UP000184304"/>
    </source>
</evidence>
<dbReference type="AlphaFoldDB" id="A0A1L9MWV2"/>
<dbReference type="VEuPathDB" id="FungiDB:ASPTUDRAFT_829512"/>
<protein>
    <submittedName>
        <fullName evidence="2">Uncharacterized protein</fullName>
    </submittedName>
</protein>
<sequence length="144" mass="16489">MLSCLSDGAFPSLCYCHCKLPVLCCMMSVAIAELMGGGGESDNHSLLFPYLSVSMVFYQSIYCVYYVVMITFIAIDREEYILLCSVCTTVIDDVDDVVVYIRIINPFFSCFAGNTMSEVKRVMKRKKRIMKCYTPFNKRNKRKK</sequence>
<evidence type="ECO:0000313" key="2">
    <source>
        <dbReference type="EMBL" id="OJI81499.1"/>
    </source>
</evidence>
<keyword evidence="1" id="KW-0812">Transmembrane</keyword>
<gene>
    <name evidence="2" type="ORF">ASPTUDRAFT_829512</name>
</gene>
<dbReference type="EMBL" id="KV878206">
    <property type="protein sequence ID" value="OJI81499.1"/>
    <property type="molecule type" value="Genomic_DNA"/>
</dbReference>
<organism evidence="2 3">
    <name type="scientific">Aspergillus tubingensis (strain CBS 134.48)</name>
    <dbReference type="NCBI Taxonomy" id="767770"/>
    <lineage>
        <taxon>Eukaryota</taxon>
        <taxon>Fungi</taxon>
        <taxon>Dikarya</taxon>
        <taxon>Ascomycota</taxon>
        <taxon>Pezizomycotina</taxon>
        <taxon>Eurotiomycetes</taxon>
        <taxon>Eurotiomycetidae</taxon>
        <taxon>Eurotiales</taxon>
        <taxon>Aspergillaceae</taxon>
        <taxon>Aspergillus</taxon>
        <taxon>Aspergillus subgen. Circumdati</taxon>
    </lineage>
</organism>
<accession>A0A1L9MWV2</accession>
<keyword evidence="1" id="KW-1133">Transmembrane helix</keyword>
<dbReference type="Proteomes" id="UP000184304">
    <property type="component" value="Unassembled WGS sequence"/>
</dbReference>